<dbReference type="GO" id="GO:0070679">
    <property type="term" value="F:inositol 1,4,5 trisphosphate binding"/>
    <property type="evidence" value="ECO:0007669"/>
    <property type="project" value="TreeGrafter"/>
</dbReference>
<dbReference type="GO" id="GO:0034703">
    <property type="term" value="C:cation channel complex"/>
    <property type="evidence" value="ECO:0007669"/>
    <property type="project" value="TreeGrafter"/>
</dbReference>
<keyword evidence="5" id="KW-0406">Ion transport</keyword>
<keyword evidence="10" id="KW-1185">Reference proteome</keyword>
<dbReference type="PANTHER" id="PTHR10117">
    <property type="entry name" value="TRANSIENT RECEPTOR POTENTIAL CHANNEL"/>
    <property type="match status" value="1"/>
</dbReference>
<dbReference type="AlphaFoldDB" id="A0A915JMB6"/>
<evidence type="ECO:0000313" key="11">
    <source>
        <dbReference type="WBParaSite" id="nRc.2.0.1.t27136-RA"/>
    </source>
</evidence>
<evidence type="ECO:0000256" key="4">
    <source>
        <dbReference type="ARBA" id="ARBA00022989"/>
    </source>
</evidence>
<evidence type="ECO:0000256" key="1">
    <source>
        <dbReference type="ARBA" id="ARBA00004141"/>
    </source>
</evidence>
<keyword evidence="3 8" id="KW-0812">Transmembrane</keyword>
<evidence type="ECO:0000256" key="2">
    <source>
        <dbReference type="ARBA" id="ARBA00022448"/>
    </source>
</evidence>
<dbReference type="Proteomes" id="UP000887565">
    <property type="component" value="Unplaced"/>
</dbReference>
<accession>A0A915JMB6</accession>
<keyword evidence="6 8" id="KW-0472">Membrane</keyword>
<dbReference type="PANTHER" id="PTHR10117:SF54">
    <property type="entry name" value="TRANSIENT RECEPTOR POTENTIAL-GAMMA PROTEIN"/>
    <property type="match status" value="1"/>
</dbReference>
<keyword evidence="2" id="KW-0813">Transport</keyword>
<evidence type="ECO:0000313" key="10">
    <source>
        <dbReference type="Proteomes" id="UP000887565"/>
    </source>
</evidence>
<keyword evidence="4 8" id="KW-1133">Transmembrane helix</keyword>
<proteinExistence type="predicted"/>
<evidence type="ECO:0000256" key="8">
    <source>
        <dbReference type="SAM" id="Phobius"/>
    </source>
</evidence>
<feature type="transmembrane region" description="Helical" evidence="8">
    <location>
        <begin position="73"/>
        <end position="92"/>
    </location>
</feature>
<dbReference type="GO" id="GO:0015279">
    <property type="term" value="F:store-operated calcium channel activity"/>
    <property type="evidence" value="ECO:0007669"/>
    <property type="project" value="TreeGrafter"/>
</dbReference>
<dbReference type="InterPro" id="IPR005821">
    <property type="entry name" value="Ion_trans_dom"/>
</dbReference>
<dbReference type="GO" id="GO:0051480">
    <property type="term" value="P:regulation of cytosolic calcium ion concentration"/>
    <property type="evidence" value="ECO:0007669"/>
    <property type="project" value="TreeGrafter"/>
</dbReference>
<keyword evidence="7" id="KW-0407">Ion channel</keyword>
<evidence type="ECO:0000256" key="7">
    <source>
        <dbReference type="ARBA" id="ARBA00023303"/>
    </source>
</evidence>
<dbReference type="GO" id="GO:0005886">
    <property type="term" value="C:plasma membrane"/>
    <property type="evidence" value="ECO:0007669"/>
    <property type="project" value="TreeGrafter"/>
</dbReference>
<protein>
    <submittedName>
        <fullName evidence="11">Ion transport domain-containing protein</fullName>
    </submittedName>
</protein>
<dbReference type="Pfam" id="PF00520">
    <property type="entry name" value="Ion_trans"/>
    <property type="match status" value="1"/>
</dbReference>
<comment type="subcellular location">
    <subcellularLocation>
        <location evidence="1">Membrane</location>
        <topology evidence="1">Multi-pass membrane protein</topology>
    </subcellularLocation>
</comment>
<feature type="domain" description="Ion transport" evidence="9">
    <location>
        <begin position="30"/>
        <end position="88"/>
    </location>
</feature>
<reference evidence="11" key="1">
    <citation type="submission" date="2022-11" db="UniProtKB">
        <authorList>
            <consortium name="WormBaseParasite"/>
        </authorList>
    </citation>
    <scope>IDENTIFICATION</scope>
</reference>
<dbReference type="InterPro" id="IPR002153">
    <property type="entry name" value="TRPC_channel"/>
</dbReference>
<name>A0A915JMB6_ROMCU</name>
<organism evidence="10 11">
    <name type="scientific">Romanomermis culicivorax</name>
    <name type="common">Nematode worm</name>
    <dbReference type="NCBI Taxonomy" id="13658"/>
    <lineage>
        <taxon>Eukaryota</taxon>
        <taxon>Metazoa</taxon>
        <taxon>Ecdysozoa</taxon>
        <taxon>Nematoda</taxon>
        <taxon>Enoplea</taxon>
        <taxon>Dorylaimia</taxon>
        <taxon>Mermithida</taxon>
        <taxon>Mermithoidea</taxon>
        <taxon>Mermithidae</taxon>
        <taxon>Romanomermis</taxon>
    </lineage>
</organism>
<feature type="transmembrane region" description="Helical" evidence="8">
    <location>
        <begin position="34"/>
        <end position="53"/>
    </location>
</feature>
<evidence type="ECO:0000259" key="9">
    <source>
        <dbReference type="Pfam" id="PF00520"/>
    </source>
</evidence>
<dbReference type="WBParaSite" id="nRc.2.0.1.t27136-RA">
    <property type="protein sequence ID" value="nRc.2.0.1.t27136-RA"/>
    <property type="gene ID" value="nRc.2.0.1.g27136"/>
</dbReference>
<sequence length="94" mass="11124">LLILASQRINYDSVFSLKSNYTERDPDRKERRGLPPTPVEWAIMAWIIGLIWVEVKQLWDSGLYEYAHNMWNILDFITNSLYVATITLRFVAYL</sequence>
<evidence type="ECO:0000256" key="3">
    <source>
        <dbReference type="ARBA" id="ARBA00022692"/>
    </source>
</evidence>
<evidence type="ECO:0000256" key="6">
    <source>
        <dbReference type="ARBA" id="ARBA00023136"/>
    </source>
</evidence>
<evidence type="ECO:0000256" key="5">
    <source>
        <dbReference type="ARBA" id="ARBA00023065"/>
    </source>
</evidence>